<dbReference type="Proteomes" id="UP001313282">
    <property type="component" value="Unassembled WGS sequence"/>
</dbReference>
<dbReference type="Gene3D" id="3.30.420.40">
    <property type="match status" value="2"/>
</dbReference>
<protein>
    <recommendedName>
        <fullName evidence="3">Actin-like ATPase domain-containing protein</fullName>
    </recommendedName>
</protein>
<reference evidence="1 2" key="1">
    <citation type="submission" date="2019-10" db="EMBL/GenBank/DDBJ databases">
        <authorList>
            <person name="Palmer J.M."/>
        </authorList>
    </citation>
    <scope>NUCLEOTIDE SEQUENCE [LARGE SCALE GENOMIC DNA]</scope>
    <source>
        <strain evidence="1 2">TWF718</strain>
    </source>
</reference>
<dbReference type="AlphaFoldDB" id="A0AAN8MQZ9"/>
<accession>A0AAN8MQZ9</accession>
<name>A0AAN8MQZ9_9PEZI</name>
<proteinExistence type="predicted"/>
<dbReference type="PANTHER" id="PTHR14187">
    <property type="entry name" value="ALPHA KINASE/ELONGATION FACTOR 2 KINASE"/>
    <property type="match status" value="1"/>
</dbReference>
<evidence type="ECO:0000313" key="2">
    <source>
        <dbReference type="Proteomes" id="UP001313282"/>
    </source>
</evidence>
<dbReference type="EMBL" id="JAVHNR010000003">
    <property type="protein sequence ID" value="KAK6348498.1"/>
    <property type="molecule type" value="Genomic_DNA"/>
</dbReference>
<dbReference type="PANTHER" id="PTHR14187:SF5">
    <property type="entry name" value="HEAT SHOCK 70 KDA PROTEIN 12A"/>
    <property type="match status" value="1"/>
</dbReference>
<evidence type="ECO:0000313" key="1">
    <source>
        <dbReference type="EMBL" id="KAK6348498.1"/>
    </source>
</evidence>
<gene>
    <name evidence="1" type="ORF">TWF718_006288</name>
</gene>
<sequence>MQRPVLAVAVDFGTTFSGISYMPVGPNEQYTQLDNWPGATGKLYKVPTTISYRYDEANRTYVPDAFGFAAESAPPILRCSMFKMFLDVAVGAGDRQSVLINPESVRRPTWENLEKTVDDVIRDYLQLLYHHMKLTFMDEGLRSEDLEYNILFTVPAQFEVLEVEKFRSLVKSTGFGAHVISVSLREPEAAILYTLNHGIRSLMPVGQCIVLCDAGGGTVDIASYKVTAHNPATKIEQINVVTGRPCGSMNIDLAFKRFLFEECLDQKWRCYFQTSDGMIHLQRMCKVFSDRKEAFDNSPSTPNITIQVSPPSLSGNNIAAGYLRISRLKMCDLFKESVSGTLECLKEHVDRCLQEGFSIKSIFLVGGLGSSKYLHQRVKQYCASLPGETEVIKPRDAEFAVIRGAIESHQKNLLGADDPIALRLCPMSYGIRVSELWDPIKHDDRLDDHFWNPRTKQKMARNQIKWLIRKVVLEIIRDFYSKLFMSIRIYST</sequence>
<comment type="caution">
    <text evidence="1">The sequence shown here is derived from an EMBL/GenBank/DDBJ whole genome shotgun (WGS) entry which is preliminary data.</text>
</comment>
<evidence type="ECO:0008006" key="3">
    <source>
        <dbReference type="Google" id="ProtNLM"/>
    </source>
</evidence>
<dbReference type="SUPFAM" id="SSF53067">
    <property type="entry name" value="Actin-like ATPase domain"/>
    <property type="match status" value="2"/>
</dbReference>
<dbReference type="InterPro" id="IPR043129">
    <property type="entry name" value="ATPase_NBD"/>
</dbReference>
<keyword evidence="2" id="KW-1185">Reference proteome</keyword>
<dbReference type="Gene3D" id="3.90.640.10">
    <property type="entry name" value="Actin, Chain A, domain 4"/>
    <property type="match status" value="1"/>
</dbReference>
<dbReference type="CDD" id="cd10170">
    <property type="entry name" value="ASKHA_NBD_HSP70"/>
    <property type="match status" value="1"/>
</dbReference>
<organism evidence="1 2">
    <name type="scientific">Orbilia javanica</name>
    <dbReference type="NCBI Taxonomy" id="47235"/>
    <lineage>
        <taxon>Eukaryota</taxon>
        <taxon>Fungi</taxon>
        <taxon>Dikarya</taxon>
        <taxon>Ascomycota</taxon>
        <taxon>Pezizomycotina</taxon>
        <taxon>Orbiliomycetes</taxon>
        <taxon>Orbiliales</taxon>
        <taxon>Orbiliaceae</taxon>
        <taxon>Orbilia</taxon>
    </lineage>
</organism>